<gene>
    <name evidence="2" type="ORF">BUALT_Bualt03G0129500</name>
</gene>
<organism evidence="2 3">
    <name type="scientific">Buddleja alternifolia</name>
    <dbReference type="NCBI Taxonomy" id="168488"/>
    <lineage>
        <taxon>Eukaryota</taxon>
        <taxon>Viridiplantae</taxon>
        <taxon>Streptophyta</taxon>
        <taxon>Embryophyta</taxon>
        <taxon>Tracheophyta</taxon>
        <taxon>Spermatophyta</taxon>
        <taxon>Magnoliopsida</taxon>
        <taxon>eudicotyledons</taxon>
        <taxon>Gunneridae</taxon>
        <taxon>Pentapetalae</taxon>
        <taxon>asterids</taxon>
        <taxon>lamiids</taxon>
        <taxon>Lamiales</taxon>
        <taxon>Scrophulariaceae</taxon>
        <taxon>Buddlejeae</taxon>
        <taxon>Buddleja</taxon>
    </lineage>
</organism>
<feature type="region of interest" description="Disordered" evidence="1">
    <location>
        <begin position="1"/>
        <end position="62"/>
    </location>
</feature>
<protein>
    <submittedName>
        <fullName evidence="2">Uncharacterized protein</fullName>
    </submittedName>
</protein>
<evidence type="ECO:0000313" key="2">
    <source>
        <dbReference type="EMBL" id="KAG8386251.1"/>
    </source>
</evidence>
<sequence>MGYPQVNKSDKQTEESPDSSKVHIEVEPGDVTGKEVEGEPLPYFDPTESDEDQHSEEHDQLIDYSLTRDREKRIVKAPSREMSSGARGGSLIVAASIGAVEALKDQLGVCRWNYALRSIQQRAKTSVQSILPPKSSSSSASGMVGNRMIRESEKIKRAEKAMKKVMDLSSWGPSTVRF</sequence>
<accession>A0AAV6Y051</accession>
<dbReference type="EMBL" id="WHWC01000003">
    <property type="protein sequence ID" value="KAG8386251.1"/>
    <property type="molecule type" value="Genomic_DNA"/>
</dbReference>
<proteinExistence type="predicted"/>
<dbReference type="Proteomes" id="UP000826271">
    <property type="component" value="Unassembled WGS sequence"/>
</dbReference>
<dbReference type="PANTHER" id="PTHR33090">
    <property type="entry name" value="DUF3774 DOMAIN PROTEIN-RELATED"/>
    <property type="match status" value="1"/>
</dbReference>
<keyword evidence="3" id="KW-1185">Reference proteome</keyword>
<dbReference type="Pfam" id="PF12609">
    <property type="entry name" value="DUF3774"/>
    <property type="match status" value="1"/>
</dbReference>
<evidence type="ECO:0000256" key="1">
    <source>
        <dbReference type="SAM" id="MobiDB-lite"/>
    </source>
</evidence>
<dbReference type="AlphaFoldDB" id="A0AAV6Y051"/>
<comment type="caution">
    <text evidence="2">The sequence shown here is derived from an EMBL/GenBank/DDBJ whole genome shotgun (WGS) entry which is preliminary data.</text>
</comment>
<feature type="compositionally biased region" description="Basic and acidic residues" evidence="1">
    <location>
        <begin position="8"/>
        <end position="37"/>
    </location>
</feature>
<evidence type="ECO:0000313" key="3">
    <source>
        <dbReference type="Proteomes" id="UP000826271"/>
    </source>
</evidence>
<reference evidence="2" key="1">
    <citation type="submission" date="2019-10" db="EMBL/GenBank/DDBJ databases">
        <authorList>
            <person name="Zhang R."/>
            <person name="Pan Y."/>
            <person name="Wang J."/>
            <person name="Ma R."/>
            <person name="Yu S."/>
        </authorList>
    </citation>
    <scope>NUCLEOTIDE SEQUENCE</scope>
    <source>
        <strain evidence="2">LA-IB0</strain>
        <tissue evidence="2">Leaf</tissue>
    </source>
</reference>
<name>A0AAV6Y051_9LAMI</name>
<dbReference type="InterPro" id="IPR022251">
    <property type="entry name" value="DUF3774_wound-induced"/>
</dbReference>